<keyword evidence="4" id="KW-0344">Guanine-nucleotide releasing factor</keyword>
<keyword evidence="5" id="KW-0143">Chaperone</keyword>
<dbReference type="AlphaFoldDB" id="A0A4S4KLL7"/>
<proteinExistence type="inferred from homology"/>
<dbReference type="InterPro" id="IPR008376">
    <property type="entry name" value="Chaperone_Ric-8_A/B"/>
</dbReference>
<reference evidence="7 8" key="1">
    <citation type="submission" date="2019-02" db="EMBL/GenBank/DDBJ databases">
        <title>Genome sequencing of the rare red list fungi Phlebia centrifuga.</title>
        <authorList>
            <person name="Buettner E."/>
            <person name="Kellner H."/>
        </authorList>
    </citation>
    <scope>NUCLEOTIDE SEQUENCE [LARGE SCALE GENOMIC DNA]</scope>
    <source>
        <strain evidence="7 8">DSM 108282</strain>
    </source>
</reference>
<accession>A0A4S4KLL7</accession>
<dbReference type="InterPro" id="IPR019318">
    <property type="entry name" value="Gua_nucleotide_exch_fac_Ric8"/>
</dbReference>
<dbReference type="PANTHER" id="PTHR12425">
    <property type="entry name" value="SYNEMBRYN"/>
    <property type="match status" value="1"/>
</dbReference>
<dbReference type="GO" id="GO:0005085">
    <property type="term" value="F:guanyl-nucleotide exchange factor activity"/>
    <property type="evidence" value="ECO:0007669"/>
    <property type="project" value="UniProtKB-KW"/>
</dbReference>
<evidence type="ECO:0000313" key="7">
    <source>
        <dbReference type="EMBL" id="THG98607.1"/>
    </source>
</evidence>
<comment type="similarity">
    <text evidence="2">Belongs to the synembryn family.</text>
</comment>
<comment type="subcellular location">
    <subcellularLocation>
        <location evidence="1">Cytoplasm</location>
        <location evidence="1">Cell cortex</location>
    </subcellularLocation>
</comment>
<dbReference type="GO" id="GO:0001965">
    <property type="term" value="F:G-protein alpha-subunit binding"/>
    <property type="evidence" value="ECO:0007669"/>
    <property type="project" value="TreeGrafter"/>
</dbReference>
<dbReference type="GO" id="GO:0005938">
    <property type="term" value="C:cell cortex"/>
    <property type="evidence" value="ECO:0007669"/>
    <property type="project" value="UniProtKB-SubCell"/>
</dbReference>
<evidence type="ECO:0000256" key="5">
    <source>
        <dbReference type="ARBA" id="ARBA00023186"/>
    </source>
</evidence>
<protein>
    <submittedName>
        <fullName evidence="7">Uncharacterized protein</fullName>
    </submittedName>
</protein>
<evidence type="ECO:0000256" key="6">
    <source>
        <dbReference type="SAM" id="MobiDB-lite"/>
    </source>
</evidence>
<feature type="compositionally biased region" description="Low complexity" evidence="6">
    <location>
        <begin position="316"/>
        <end position="343"/>
    </location>
</feature>
<dbReference type="PANTHER" id="PTHR12425:SF5">
    <property type="entry name" value="SYNEMBRYN"/>
    <property type="match status" value="1"/>
</dbReference>
<comment type="caution">
    <text evidence="7">The sequence shown here is derived from an EMBL/GenBank/DDBJ whole genome shotgun (WGS) entry which is preliminary data.</text>
</comment>
<sequence>MSNFREAYTALNDSSPRSEVSAVLQSITDSAEIPFKLDDANRQQLIQLIIDDLTLLTKGSNGSSKCRLVQKDAAQALLTIKIMGKNPAGSVIIATRANFSALLAILHFFKDDVDASNEVLRCIANALLLIETGRNVLISKDVGGGSAMVELLEQKTTSPERIFLVSRILFLATLSVAYASDFIRALVENKHAGHHSHIVEVITTKLESLTSSLLASEKMSRDAMRDLLKVAFNLMHHYPKMVDKSTDSSGRPKIMGECWSSRLDGLVPPLLRLFNSLPPTFPAPLASPMTYVIHTLITVPVTPSLRSKWFPILSNPGSPNQSSKSISPVSSPSAPGSPATRGSRSGSPVKETKEVKPGAFDRALSRLSVSHRLSHRSTSPPSRSIPDTLLRAYDLLDVTLSHYLPGNIDPDDSSVRERCHNESDSTLDELVCPLVLLITKLCNGDEGARKRMMEWILPQDLDRSSPLEARSDLLGRSLRLLASIHHSRMKESIGEMLYAICDSNGATLSSYVGYGNVAGLLFSKGIMSAPSVGDAGAPDTTADGKPIDPITGVAQREQNTGPEMTDEEKELEAEKLFVLFDRLERSGAIDPTSNPIRKAIASGKGPAY</sequence>
<organism evidence="7 8">
    <name type="scientific">Hermanssonia centrifuga</name>
    <dbReference type="NCBI Taxonomy" id="98765"/>
    <lineage>
        <taxon>Eukaryota</taxon>
        <taxon>Fungi</taxon>
        <taxon>Dikarya</taxon>
        <taxon>Basidiomycota</taxon>
        <taxon>Agaricomycotina</taxon>
        <taxon>Agaricomycetes</taxon>
        <taxon>Polyporales</taxon>
        <taxon>Meruliaceae</taxon>
        <taxon>Hermanssonia</taxon>
    </lineage>
</organism>
<evidence type="ECO:0000256" key="1">
    <source>
        <dbReference type="ARBA" id="ARBA00004544"/>
    </source>
</evidence>
<evidence type="ECO:0000313" key="8">
    <source>
        <dbReference type="Proteomes" id="UP000309038"/>
    </source>
</evidence>
<dbReference type="Proteomes" id="UP000309038">
    <property type="component" value="Unassembled WGS sequence"/>
</dbReference>
<evidence type="ECO:0000256" key="2">
    <source>
        <dbReference type="ARBA" id="ARBA00009049"/>
    </source>
</evidence>
<feature type="region of interest" description="Disordered" evidence="6">
    <location>
        <begin position="588"/>
        <end position="608"/>
    </location>
</feature>
<dbReference type="GO" id="GO:0007186">
    <property type="term" value="P:G protein-coupled receptor signaling pathway"/>
    <property type="evidence" value="ECO:0007669"/>
    <property type="project" value="TreeGrafter"/>
</dbReference>
<dbReference type="Pfam" id="PF10165">
    <property type="entry name" value="Ric8"/>
    <property type="match status" value="1"/>
</dbReference>
<feature type="region of interest" description="Disordered" evidence="6">
    <location>
        <begin position="316"/>
        <end position="357"/>
    </location>
</feature>
<evidence type="ECO:0000256" key="3">
    <source>
        <dbReference type="ARBA" id="ARBA00022490"/>
    </source>
</evidence>
<keyword evidence="3" id="KW-0963">Cytoplasm</keyword>
<evidence type="ECO:0000256" key="4">
    <source>
        <dbReference type="ARBA" id="ARBA00022658"/>
    </source>
</evidence>
<name>A0A4S4KLL7_9APHY</name>
<dbReference type="EMBL" id="SGPJ01000111">
    <property type="protein sequence ID" value="THG98607.1"/>
    <property type="molecule type" value="Genomic_DNA"/>
</dbReference>
<gene>
    <name evidence="7" type="ORF">EW026_g3612</name>
</gene>
<keyword evidence="8" id="KW-1185">Reference proteome</keyword>
<dbReference type="PRINTS" id="PR01802">
    <property type="entry name" value="SYNEMBRYN"/>
</dbReference>